<dbReference type="SMART" id="SM00359">
    <property type="entry name" value="PUA"/>
    <property type="match status" value="1"/>
</dbReference>
<dbReference type="PIRSF" id="PIRSF005067">
    <property type="entry name" value="Tma_RNA-bind_prd"/>
    <property type="match status" value="1"/>
</dbReference>
<dbReference type="InterPro" id="IPR002478">
    <property type="entry name" value="PUA"/>
</dbReference>
<protein>
    <submittedName>
        <fullName evidence="2">DUF1947 domain-containing protein</fullName>
    </submittedName>
</protein>
<dbReference type="InterPro" id="IPR022430">
    <property type="entry name" value="CHP03684"/>
</dbReference>
<dbReference type="InterPro" id="IPR016437">
    <property type="entry name" value="MCT-1/Tma20"/>
</dbReference>
<dbReference type="OMA" id="MEVKSRH"/>
<dbReference type="PROSITE" id="PS50890">
    <property type="entry name" value="PUA"/>
    <property type="match status" value="1"/>
</dbReference>
<dbReference type="NCBIfam" id="TIGR00451">
    <property type="entry name" value="unchar_dom_2"/>
    <property type="match status" value="1"/>
</dbReference>
<dbReference type="Gene3D" id="3.10.450.120">
    <property type="entry name" value="Pre-PUA domain, domain 1"/>
    <property type="match status" value="1"/>
</dbReference>
<dbReference type="AlphaFoldDB" id="A0A2T9X964"/>
<dbReference type="NCBIfam" id="TIGR03684">
    <property type="entry name" value="arCOG00985"/>
    <property type="match status" value="1"/>
</dbReference>
<reference evidence="2 3" key="1">
    <citation type="journal article" date="2015" name="Appl. Environ. Microbiol.">
        <title>Nanoarchaeota, Their Sulfolobales Host, and Nanoarchaeota Virus Distribution across Yellowstone National Park Hot Springs.</title>
        <authorList>
            <person name="Munson-McGee J.H."/>
            <person name="Field E.K."/>
            <person name="Bateson M."/>
            <person name="Rooney C."/>
            <person name="Stepanauskas R."/>
            <person name="Young M.J."/>
        </authorList>
    </citation>
    <scope>NUCLEOTIDE SEQUENCE [LARGE SCALE GENOMIC DNA]</scope>
    <source>
        <strain evidence="2">SCGC AC-742_N10</strain>
    </source>
</reference>
<dbReference type="SUPFAM" id="SSF88697">
    <property type="entry name" value="PUA domain-like"/>
    <property type="match status" value="1"/>
</dbReference>
<accession>A0A2T9X964</accession>
<dbReference type="Proteomes" id="UP000245638">
    <property type="component" value="Unassembled WGS sequence"/>
</dbReference>
<dbReference type="RefSeq" id="WP_013775864.1">
    <property type="nucleotide sequence ID" value="NC_015518.1"/>
</dbReference>
<gene>
    <name evidence="2" type="ORF">DDW13_02705</name>
</gene>
<dbReference type="NCBIfam" id="NF011150">
    <property type="entry name" value="PRK14560.1-1"/>
    <property type="match status" value="1"/>
</dbReference>
<dbReference type="SUPFAM" id="SSF88802">
    <property type="entry name" value="Pre-PUA domain"/>
    <property type="match status" value="1"/>
</dbReference>
<dbReference type="InterPro" id="IPR015947">
    <property type="entry name" value="PUA-like_sf"/>
</dbReference>
<dbReference type="InterPro" id="IPR036974">
    <property type="entry name" value="PUA_sf"/>
</dbReference>
<comment type="caution">
    <text evidence="2">The sequence shown here is derived from an EMBL/GenBank/DDBJ whole genome shotgun (WGS) entry which is preliminary data.</text>
</comment>
<name>A0A2T9X964_9CREN</name>
<dbReference type="GO" id="GO:0001731">
    <property type="term" value="P:formation of translation preinitiation complex"/>
    <property type="evidence" value="ECO:0007669"/>
    <property type="project" value="TreeGrafter"/>
</dbReference>
<dbReference type="Gene3D" id="2.30.130.10">
    <property type="entry name" value="PUA domain"/>
    <property type="match status" value="1"/>
</dbReference>
<feature type="domain" description="PUA" evidence="1">
    <location>
        <begin position="70"/>
        <end position="144"/>
    </location>
</feature>
<dbReference type="PANTHER" id="PTHR22798:SF0">
    <property type="entry name" value="MALIGNANT T-CELL-AMPLIFIED SEQUENCE 1"/>
    <property type="match status" value="1"/>
</dbReference>
<evidence type="ECO:0000313" key="3">
    <source>
        <dbReference type="Proteomes" id="UP000245638"/>
    </source>
</evidence>
<dbReference type="Pfam" id="PF01472">
    <property type="entry name" value="PUA"/>
    <property type="match status" value="1"/>
</dbReference>
<dbReference type="Pfam" id="PF09183">
    <property type="entry name" value="DUF1947"/>
    <property type="match status" value="1"/>
</dbReference>
<sequence>MQRHFLSEKETEELLEKIKEKYNISLSPQKVEIGKEKKEVYYFLDGVLSFFSQDLIPTLCAIYKFNISLPSVKVDEGAVRAVLKGADLFVPGIKEYNCNCKPGDIIAVTTMEGKAIAVMKVLISKEDAEKEKRGKFSKNLHYLGDEIWKMCK</sequence>
<evidence type="ECO:0000259" key="1">
    <source>
        <dbReference type="SMART" id="SM00359"/>
    </source>
</evidence>
<dbReference type="PANTHER" id="PTHR22798">
    <property type="entry name" value="MCT-1 PROTEIN"/>
    <property type="match status" value="1"/>
</dbReference>
<dbReference type="InterPro" id="IPR015266">
    <property type="entry name" value="DUF1947"/>
</dbReference>
<dbReference type="EMBL" id="QEFD01000083">
    <property type="protein sequence ID" value="PVU76595.1"/>
    <property type="molecule type" value="Genomic_DNA"/>
</dbReference>
<dbReference type="InterPro" id="IPR004521">
    <property type="entry name" value="Uncharacterised_CHP00451"/>
</dbReference>
<proteinExistence type="predicted"/>
<evidence type="ECO:0000313" key="2">
    <source>
        <dbReference type="EMBL" id="PVU76595.1"/>
    </source>
</evidence>
<dbReference type="GO" id="GO:0003723">
    <property type="term" value="F:RNA binding"/>
    <property type="evidence" value="ECO:0007669"/>
    <property type="project" value="InterPro"/>
</dbReference>
<organism evidence="2 3">
    <name type="scientific">Acidianus hospitalis</name>
    <dbReference type="NCBI Taxonomy" id="563177"/>
    <lineage>
        <taxon>Archaea</taxon>
        <taxon>Thermoproteota</taxon>
        <taxon>Thermoprotei</taxon>
        <taxon>Sulfolobales</taxon>
        <taxon>Sulfolobaceae</taxon>
        <taxon>Acidianus</taxon>
    </lineage>
</organism>
<dbReference type="CDD" id="cd21154">
    <property type="entry name" value="PUA_MJ1432-like"/>
    <property type="match status" value="1"/>
</dbReference>